<evidence type="ECO:0000313" key="2">
    <source>
        <dbReference type="EMBL" id="KAF0719750.1"/>
    </source>
</evidence>
<dbReference type="EMBL" id="CAADRA010000051">
    <property type="protein sequence ID" value="VFT78046.1"/>
    <property type="molecule type" value="Genomic_DNA"/>
</dbReference>
<dbReference type="EMBL" id="VJMH01000051">
    <property type="protein sequence ID" value="KAF0719750.1"/>
    <property type="molecule type" value="Genomic_DNA"/>
</dbReference>
<reference evidence="2" key="2">
    <citation type="submission" date="2019-06" db="EMBL/GenBank/DDBJ databases">
        <title>Genomics analysis of Aphanomyces spp. identifies a new class of oomycete effector associated with host adaptation.</title>
        <authorList>
            <person name="Gaulin E."/>
        </authorList>
    </citation>
    <scope>NUCLEOTIDE SEQUENCE</scope>
    <source>
        <strain evidence="2">CBS 578.67</strain>
    </source>
</reference>
<dbReference type="AlphaFoldDB" id="A0A485K8L4"/>
<feature type="coiled-coil region" evidence="1">
    <location>
        <begin position="33"/>
        <end position="60"/>
    </location>
</feature>
<proteinExistence type="predicted"/>
<reference evidence="3 4" key="1">
    <citation type="submission" date="2019-03" db="EMBL/GenBank/DDBJ databases">
        <authorList>
            <person name="Gaulin E."/>
            <person name="Dumas B."/>
        </authorList>
    </citation>
    <scope>NUCLEOTIDE SEQUENCE [LARGE SCALE GENOMIC DNA]</scope>
    <source>
        <strain evidence="3">CBS 568.67</strain>
    </source>
</reference>
<sequence length="387" mass="44803">MPKESPVAMLQKTALEKKLQQRAYIRQFMRTYRGKEKRELEGLKQQVLSLEAELARLVRDRKATEPSEDAATDEASTMALKWKDVALALRDERAAIKSDHSLLHADTNAYHHLVQRMQQWVASYRTIPVALSGTLPSWRNTTLFADERARRLGKAWITQHLYHNAAAVFERHAFPPLASPEEYHDFNIEFAEEGDIAFEYVHSRQFEEHLSYDVVCALYREHMCSMMLADGFGPVETKTEKEVMAETTLHRMETKLAEQINLLCGVFHESSDKCVIVAQQIHDDEAFDHGQSQRHRIWMAEIHRLPNGGTKRRFVHRLSQAFTADGKIVPLNDEAKMWGCDLSLYPVEKREAKYREFCIGYARMMRVNATRRLRDVKDALTRTLVDS</sequence>
<keyword evidence="1" id="KW-0175">Coiled coil</keyword>
<organism evidence="3 4">
    <name type="scientific">Aphanomyces stellatus</name>
    <dbReference type="NCBI Taxonomy" id="120398"/>
    <lineage>
        <taxon>Eukaryota</taxon>
        <taxon>Sar</taxon>
        <taxon>Stramenopiles</taxon>
        <taxon>Oomycota</taxon>
        <taxon>Saprolegniomycetes</taxon>
        <taxon>Saprolegniales</taxon>
        <taxon>Verrucalvaceae</taxon>
        <taxon>Aphanomyces</taxon>
    </lineage>
</organism>
<dbReference type="Proteomes" id="UP000332933">
    <property type="component" value="Unassembled WGS sequence"/>
</dbReference>
<accession>A0A485K8L4</accession>
<protein>
    <submittedName>
        <fullName evidence="3">Aste57867_822 protein</fullName>
    </submittedName>
</protein>
<evidence type="ECO:0000256" key="1">
    <source>
        <dbReference type="SAM" id="Coils"/>
    </source>
</evidence>
<gene>
    <name evidence="3" type="primary">Aste57867_822</name>
    <name evidence="2" type="ORF">As57867_000821</name>
    <name evidence="3" type="ORF">ASTE57867_822</name>
</gene>
<keyword evidence="4" id="KW-1185">Reference proteome</keyword>
<dbReference type="OrthoDB" id="10315003at2759"/>
<evidence type="ECO:0000313" key="3">
    <source>
        <dbReference type="EMBL" id="VFT78046.1"/>
    </source>
</evidence>
<name>A0A485K8L4_9STRA</name>
<evidence type="ECO:0000313" key="4">
    <source>
        <dbReference type="Proteomes" id="UP000332933"/>
    </source>
</evidence>